<sequence length="186" mass="20499">MTQIKSGSRALGIAASDGPKRSYLCGVVVRADRVVDGAIFETCTVGGTDATAAVVRLVTQLARPDVRWILLSGIAPAWFNIIDIEHVSTVTKTPTISVSFEESDGLTAAIDREFDGIEKQQRLDQYRKLPDRIERTIGDETLFLRFAGINMETATQVSRRFAPTGGRPEPIRVARMMARAHRRAIE</sequence>
<dbReference type="InterPro" id="IPR002802">
    <property type="entry name" value="Endo_dU"/>
</dbReference>
<reference evidence="2" key="1">
    <citation type="journal article" date="2022" name="Syst. Appl. Microbiol.">
        <title>Natronocalculus amylovorans gen. nov., sp. nov., and Natranaeroarchaeum aerophilus sp. nov., dominant culturable amylolytic natronoarchaea from hypersaline soda lakes in southwestern Siberia.</title>
        <authorList>
            <person name="Sorokin D.Y."/>
            <person name="Elcheninov A.G."/>
            <person name="Khizhniak T.V."/>
            <person name="Koenen M."/>
            <person name="Bale N.J."/>
            <person name="Damste J.S.S."/>
            <person name="Kublanov I.V."/>
        </authorList>
    </citation>
    <scope>NUCLEOTIDE SEQUENCE</scope>
    <source>
        <strain evidence="2">AArc-St2</strain>
    </source>
</reference>
<reference evidence="2" key="2">
    <citation type="submission" date="2022-02" db="EMBL/GenBank/DDBJ databases">
        <authorList>
            <person name="Elcheninov A.G."/>
            <person name="Sorokin D.Y."/>
            <person name="Kublanov I.V."/>
        </authorList>
    </citation>
    <scope>NUCLEOTIDE SEQUENCE</scope>
    <source>
        <strain evidence="2">AArc-St2</strain>
    </source>
</reference>
<comment type="similarity">
    <text evidence="1">Belongs to the UPF0215 family.</text>
</comment>
<dbReference type="Pfam" id="PF01949">
    <property type="entry name" value="Endo_dU"/>
    <property type="match status" value="1"/>
</dbReference>
<evidence type="ECO:0000256" key="1">
    <source>
        <dbReference type="HAMAP-Rule" id="MF_00582"/>
    </source>
</evidence>
<comment type="caution">
    <text evidence="2">The sequence shown here is derived from an EMBL/GenBank/DDBJ whole genome shotgun (WGS) entry which is preliminary data.</text>
</comment>
<dbReference type="HAMAP" id="MF_00582">
    <property type="entry name" value="UPF0215"/>
    <property type="match status" value="1"/>
</dbReference>
<keyword evidence="3" id="KW-1185">Reference proteome</keyword>
<gene>
    <name evidence="2" type="ORF">AArcSt2_02255</name>
</gene>
<proteinExistence type="inferred from homology"/>
<dbReference type="EMBL" id="JAKRVX010000001">
    <property type="protein sequence ID" value="MCL9815754.1"/>
    <property type="molecule type" value="Genomic_DNA"/>
</dbReference>
<protein>
    <recommendedName>
        <fullName evidence="1">UPF0215 protein AArcSt2_02255</fullName>
    </recommendedName>
</protein>
<dbReference type="Proteomes" id="UP001203207">
    <property type="component" value="Unassembled WGS sequence"/>
</dbReference>
<evidence type="ECO:0000313" key="3">
    <source>
        <dbReference type="Proteomes" id="UP001203207"/>
    </source>
</evidence>
<organism evidence="2 3">
    <name type="scientific">Natronocalculus amylovorans</name>
    <dbReference type="NCBI Taxonomy" id="2917812"/>
    <lineage>
        <taxon>Archaea</taxon>
        <taxon>Methanobacteriati</taxon>
        <taxon>Methanobacteriota</taxon>
        <taxon>Stenosarchaea group</taxon>
        <taxon>Halobacteria</taxon>
        <taxon>Halobacteriales</taxon>
        <taxon>Haloferacaceae</taxon>
        <taxon>Natronocalculus</taxon>
    </lineage>
</organism>
<evidence type="ECO:0000313" key="2">
    <source>
        <dbReference type="EMBL" id="MCL9815754.1"/>
    </source>
</evidence>
<dbReference type="AlphaFoldDB" id="A0AAE3FUT0"/>
<accession>A0AAE3FUT0</accession>
<dbReference type="Gene3D" id="3.30.2170.10">
    <property type="entry name" value="archaeoglobus fulgidus dsm 4304 superfamily"/>
    <property type="match status" value="1"/>
</dbReference>
<dbReference type="PANTHER" id="PTHR39518:SF2">
    <property type="entry name" value="UPF0215 PROTEIN MJ1150"/>
    <property type="match status" value="1"/>
</dbReference>
<name>A0AAE3FUT0_9EURY</name>
<dbReference type="PANTHER" id="PTHR39518">
    <property type="entry name" value="UPF0215 PROTEIN MJ1150"/>
    <property type="match status" value="1"/>
</dbReference>
<dbReference type="PIRSF" id="PIRSF006380">
    <property type="entry name" value="UCP006380"/>
    <property type="match status" value="1"/>
</dbReference>